<feature type="compositionally biased region" description="Basic and acidic residues" evidence="3">
    <location>
        <begin position="42"/>
        <end position="52"/>
    </location>
</feature>
<feature type="transmembrane region" description="Helical" evidence="4">
    <location>
        <begin position="354"/>
        <end position="377"/>
    </location>
</feature>
<dbReference type="InterPro" id="IPR011701">
    <property type="entry name" value="MFS"/>
</dbReference>
<dbReference type="InterPro" id="IPR050327">
    <property type="entry name" value="Proton-linked_MCT"/>
</dbReference>
<dbReference type="GO" id="GO:0016020">
    <property type="term" value="C:membrane"/>
    <property type="evidence" value="ECO:0007669"/>
    <property type="project" value="UniProtKB-SubCell"/>
</dbReference>
<feature type="transmembrane region" description="Helical" evidence="4">
    <location>
        <begin position="184"/>
        <end position="207"/>
    </location>
</feature>
<dbReference type="AlphaFoldDB" id="A0AA39GDD3"/>
<dbReference type="PANTHER" id="PTHR11360:SF130">
    <property type="entry name" value="MAJOR FACILITATOR SUPERFAMILY (MFS) PROFILE DOMAIN-CONTAINING PROTEIN-RELATED"/>
    <property type="match status" value="1"/>
</dbReference>
<dbReference type="Proteomes" id="UP001175261">
    <property type="component" value="Unassembled WGS sequence"/>
</dbReference>
<dbReference type="GO" id="GO:0022857">
    <property type="term" value="F:transmembrane transporter activity"/>
    <property type="evidence" value="ECO:0007669"/>
    <property type="project" value="InterPro"/>
</dbReference>
<dbReference type="PANTHER" id="PTHR11360">
    <property type="entry name" value="MONOCARBOXYLATE TRANSPORTER"/>
    <property type="match status" value="1"/>
</dbReference>
<evidence type="ECO:0000256" key="2">
    <source>
        <dbReference type="ARBA" id="ARBA00006727"/>
    </source>
</evidence>
<keyword evidence="4" id="KW-0812">Transmembrane</keyword>
<feature type="transmembrane region" description="Helical" evidence="4">
    <location>
        <begin position="447"/>
        <end position="466"/>
    </location>
</feature>
<keyword evidence="4" id="KW-1133">Transmembrane helix</keyword>
<comment type="caution">
    <text evidence="5">The sequence shown here is derived from an EMBL/GenBank/DDBJ whole genome shotgun (WGS) entry which is preliminary data.</text>
</comment>
<feature type="transmembrane region" description="Helical" evidence="4">
    <location>
        <begin position="131"/>
        <end position="151"/>
    </location>
</feature>
<sequence>MAQSSSVPSSDDLPNEKIHLPAKQPEQDLLEGALPAEDPDSDSSHHGPRRSDDEETGSIRSVQTMSIASRIVSRITTRSSIPLTPPPDGGFAAWMVVIAGHLVIMCTWGVINSFGAFQAYYVSTLGRPPSDISWIGSFQVFLLFFIGTFTGRATDAGLLRPCLVTGIVLIALGAFSAAQCTQYWQLFLAQGVCLGLGNGFLFCPTIAVTSQYFQKNRALALGLSACGSATGGLIFPSMVRQLLPSIGFAWTMRSIGFIQVGCLIVAFMFLRPRMPPRKSGSLVDFASFKELDYTCYAIGSYLCFWGIYVPFFFLSSYARDIRGMAYASSLDLLLLMNGIGIVGRVLPSVVADKLGAVTMFLPMAASTALLMYCWPAVETIDGLWGWAAIYGITAGGIQSLFPSALSSLTLDPRKQGTRIGMTFTIVSFAVLTGPPIAGALISKFGYLAAQMFAGSSIALGAVSVWVSRETRRRRNGQKLFSKV</sequence>
<keyword evidence="4" id="KW-0472">Membrane</keyword>
<evidence type="ECO:0000313" key="6">
    <source>
        <dbReference type="Proteomes" id="UP001175261"/>
    </source>
</evidence>
<protein>
    <submittedName>
        <fullName evidence="5">Uncharacterized protein</fullName>
    </submittedName>
</protein>
<dbReference type="EMBL" id="JAPDFR010000008">
    <property type="protein sequence ID" value="KAK0384444.1"/>
    <property type="molecule type" value="Genomic_DNA"/>
</dbReference>
<dbReference type="Gene3D" id="1.20.1250.20">
    <property type="entry name" value="MFS general substrate transporter like domains"/>
    <property type="match status" value="2"/>
</dbReference>
<evidence type="ECO:0000256" key="1">
    <source>
        <dbReference type="ARBA" id="ARBA00004141"/>
    </source>
</evidence>
<reference evidence="5" key="1">
    <citation type="submission" date="2022-10" db="EMBL/GenBank/DDBJ databases">
        <title>Determination and structural analysis of whole genome sequence of Sarocladium strictum F4-1.</title>
        <authorList>
            <person name="Hu L."/>
            <person name="Jiang Y."/>
        </authorList>
    </citation>
    <scope>NUCLEOTIDE SEQUENCE</scope>
    <source>
        <strain evidence="5">F4-1</strain>
    </source>
</reference>
<organism evidence="5 6">
    <name type="scientific">Sarocladium strictum</name>
    <name type="common">Black bundle disease fungus</name>
    <name type="synonym">Acremonium strictum</name>
    <dbReference type="NCBI Taxonomy" id="5046"/>
    <lineage>
        <taxon>Eukaryota</taxon>
        <taxon>Fungi</taxon>
        <taxon>Dikarya</taxon>
        <taxon>Ascomycota</taxon>
        <taxon>Pezizomycotina</taxon>
        <taxon>Sordariomycetes</taxon>
        <taxon>Hypocreomycetidae</taxon>
        <taxon>Hypocreales</taxon>
        <taxon>Sarocladiaceae</taxon>
        <taxon>Sarocladium</taxon>
    </lineage>
</organism>
<keyword evidence="6" id="KW-1185">Reference proteome</keyword>
<accession>A0AA39GDD3</accession>
<evidence type="ECO:0000256" key="4">
    <source>
        <dbReference type="SAM" id="Phobius"/>
    </source>
</evidence>
<dbReference type="Pfam" id="PF07690">
    <property type="entry name" value="MFS_1"/>
    <property type="match status" value="1"/>
</dbReference>
<feature type="transmembrane region" description="Helical" evidence="4">
    <location>
        <begin position="383"/>
        <end position="401"/>
    </location>
</feature>
<feature type="transmembrane region" description="Helical" evidence="4">
    <location>
        <begin position="158"/>
        <end position="178"/>
    </location>
</feature>
<feature type="transmembrane region" description="Helical" evidence="4">
    <location>
        <begin position="291"/>
        <end position="311"/>
    </location>
</feature>
<evidence type="ECO:0000256" key="3">
    <source>
        <dbReference type="SAM" id="MobiDB-lite"/>
    </source>
</evidence>
<evidence type="ECO:0000313" key="5">
    <source>
        <dbReference type="EMBL" id="KAK0384444.1"/>
    </source>
</evidence>
<name>A0AA39GDD3_SARSR</name>
<feature type="transmembrane region" description="Helical" evidence="4">
    <location>
        <begin position="250"/>
        <end position="270"/>
    </location>
</feature>
<feature type="transmembrane region" description="Helical" evidence="4">
    <location>
        <begin position="323"/>
        <end position="342"/>
    </location>
</feature>
<comment type="subcellular location">
    <subcellularLocation>
        <location evidence="1">Membrane</location>
        <topology evidence="1">Multi-pass membrane protein</topology>
    </subcellularLocation>
</comment>
<comment type="similarity">
    <text evidence="2">Belongs to the major facilitator superfamily. Monocarboxylate porter (TC 2.A.1.13) family.</text>
</comment>
<dbReference type="CDD" id="cd17352">
    <property type="entry name" value="MFS_MCT_SLC16"/>
    <property type="match status" value="1"/>
</dbReference>
<dbReference type="InterPro" id="IPR036259">
    <property type="entry name" value="MFS_trans_sf"/>
</dbReference>
<feature type="transmembrane region" description="Helical" evidence="4">
    <location>
        <begin position="422"/>
        <end position="441"/>
    </location>
</feature>
<feature type="transmembrane region" description="Helical" evidence="4">
    <location>
        <begin position="91"/>
        <end position="111"/>
    </location>
</feature>
<dbReference type="SUPFAM" id="SSF103473">
    <property type="entry name" value="MFS general substrate transporter"/>
    <property type="match status" value="1"/>
</dbReference>
<gene>
    <name evidence="5" type="ORF">NLU13_8530</name>
</gene>
<feature type="transmembrane region" description="Helical" evidence="4">
    <location>
        <begin position="219"/>
        <end position="238"/>
    </location>
</feature>
<proteinExistence type="inferred from homology"/>
<feature type="region of interest" description="Disordered" evidence="3">
    <location>
        <begin position="1"/>
        <end position="60"/>
    </location>
</feature>